<dbReference type="EMBL" id="JAOPGA020001037">
    <property type="protein sequence ID" value="KAL0484375.1"/>
    <property type="molecule type" value="Genomic_DNA"/>
</dbReference>
<dbReference type="PANTHER" id="PTHR45735">
    <property type="entry name" value="CLEAVAGE STIMULATION FACTOR SUBUNIT 2"/>
    <property type="match status" value="1"/>
</dbReference>
<feature type="region of interest" description="Disordered" evidence="2">
    <location>
        <begin position="94"/>
        <end position="165"/>
    </location>
</feature>
<dbReference type="PROSITE" id="PS50102">
    <property type="entry name" value="RRM"/>
    <property type="match status" value="1"/>
</dbReference>
<feature type="compositionally biased region" description="Polar residues" evidence="2">
    <location>
        <begin position="142"/>
        <end position="152"/>
    </location>
</feature>
<feature type="domain" description="RRM" evidence="3">
    <location>
        <begin position="17"/>
        <end position="95"/>
    </location>
</feature>
<dbReference type="PANTHER" id="PTHR45735:SF2">
    <property type="entry name" value="CLEAVAGE STIMULATION FACTOR SUBUNIT 2"/>
    <property type="match status" value="1"/>
</dbReference>
<dbReference type="InterPro" id="IPR035979">
    <property type="entry name" value="RBD_domain_sf"/>
</dbReference>
<dbReference type="Pfam" id="PF14327">
    <property type="entry name" value="CSTF2_hinge"/>
    <property type="match status" value="1"/>
</dbReference>
<gene>
    <name evidence="4" type="ORF">AKO1_005055</name>
</gene>
<reference evidence="4 5" key="1">
    <citation type="submission" date="2024-03" db="EMBL/GenBank/DDBJ databases">
        <title>The Acrasis kona genome and developmental transcriptomes reveal deep origins of eukaryotic multicellular pathways.</title>
        <authorList>
            <person name="Sheikh S."/>
            <person name="Fu C.-J."/>
            <person name="Brown M.W."/>
            <person name="Baldauf S.L."/>
        </authorList>
    </citation>
    <scope>NUCLEOTIDE SEQUENCE [LARGE SCALE GENOMIC DNA]</scope>
    <source>
        <strain evidence="4 5">ATCC MYA-3509</strain>
    </source>
</reference>
<evidence type="ECO:0000313" key="4">
    <source>
        <dbReference type="EMBL" id="KAL0484375.1"/>
    </source>
</evidence>
<dbReference type="SMART" id="SM00360">
    <property type="entry name" value="RRM"/>
    <property type="match status" value="1"/>
</dbReference>
<feature type="compositionally biased region" description="Pro residues" evidence="2">
    <location>
        <begin position="107"/>
        <end position="120"/>
    </location>
</feature>
<feature type="region of interest" description="Disordered" evidence="2">
    <location>
        <begin position="233"/>
        <end position="257"/>
    </location>
</feature>
<dbReference type="Pfam" id="PF00076">
    <property type="entry name" value="RRM_1"/>
    <property type="match status" value="1"/>
</dbReference>
<dbReference type="SUPFAM" id="SSF54928">
    <property type="entry name" value="RNA-binding domain, RBD"/>
    <property type="match status" value="1"/>
</dbReference>
<dbReference type="Gene3D" id="3.30.70.330">
    <property type="match status" value="1"/>
</dbReference>
<dbReference type="CDD" id="cd12398">
    <property type="entry name" value="RRM_CSTF2_RNA15_like"/>
    <property type="match status" value="1"/>
</dbReference>
<dbReference type="Proteomes" id="UP001431209">
    <property type="component" value="Unassembled WGS sequence"/>
</dbReference>
<comment type="caution">
    <text evidence="4">The sequence shown here is derived from an EMBL/GenBank/DDBJ whole genome shotgun (WGS) entry which is preliminary data.</text>
</comment>
<dbReference type="AlphaFoldDB" id="A0AAW2Z4S5"/>
<keyword evidence="5" id="KW-1185">Reference proteome</keyword>
<dbReference type="InterPro" id="IPR000504">
    <property type="entry name" value="RRM_dom"/>
</dbReference>
<keyword evidence="1" id="KW-0694">RNA-binding</keyword>
<dbReference type="InterPro" id="IPR025742">
    <property type="entry name" value="CSTF2_hinge"/>
</dbReference>
<protein>
    <submittedName>
        <fullName evidence="4">CSTF2</fullName>
    </submittedName>
</protein>
<proteinExistence type="predicted"/>
<dbReference type="InterPro" id="IPR012677">
    <property type="entry name" value="Nucleotide-bd_a/b_plait_sf"/>
</dbReference>
<evidence type="ECO:0000256" key="1">
    <source>
        <dbReference type="PROSITE-ProRule" id="PRU00176"/>
    </source>
</evidence>
<accession>A0AAW2Z4S5</accession>
<dbReference type="GO" id="GO:0003729">
    <property type="term" value="F:mRNA binding"/>
    <property type="evidence" value="ECO:0007669"/>
    <property type="project" value="TreeGrafter"/>
</dbReference>
<evidence type="ECO:0000313" key="5">
    <source>
        <dbReference type="Proteomes" id="UP001431209"/>
    </source>
</evidence>
<evidence type="ECO:0000256" key="2">
    <source>
        <dbReference type="SAM" id="MobiDB-lite"/>
    </source>
</evidence>
<sequence>MSFQPQGLSKTARQPSRCVFIGNITYDATKDELRGLFSEVGPIVNFRMVFDRDTGKPRGYAFCEYKDEASAMSAMRNLNGRDLRGRALRVDYADNNKINMPEGELDGPPPSRQPPMPSGPQNPNQGRQDNHRYGQVSPPVDNYNSMYDNNHTQPRGPSPPPVQPVQEIDPIRAALMQVPHTQLYDAISQMKQLVMTNPDRSRQIFSQNPTLSIVMLYIQEILGMVPAPVTNDPPTNFEQPRPQYPPQSQQMYANPPPSYMPPPNQRPAPIMNEDSEKLKQMLAGMTPQMLQQILQLGPQQLEGLEPAHRSHVLFIQQHAANLSRK</sequence>
<evidence type="ECO:0000259" key="3">
    <source>
        <dbReference type="PROSITE" id="PS50102"/>
    </source>
</evidence>
<dbReference type="GO" id="GO:0005847">
    <property type="term" value="C:mRNA cleavage and polyadenylation specificity factor complex"/>
    <property type="evidence" value="ECO:0007669"/>
    <property type="project" value="TreeGrafter"/>
</dbReference>
<name>A0AAW2Z4S5_9EUKA</name>
<organism evidence="4 5">
    <name type="scientific">Acrasis kona</name>
    <dbReference type="NCBI Taxonomy" id="1008807"/>
    <lineage>
        <taxon>Eukaryota</taxon>
        <taxon>Discoba</taxon>
        <taxon>Heterolobosea</taxon>
        <taxon>Tetramitia</taxon>
        <taxon>Eutetramitia</taxon>
        <taxon>Acrasidae</taxon>
        <taxon>Acrasis</taxon>
    </lineage>
</organism>